<evidence type="ECO:0000256" key="2">
    <source>
        <dbReference type="ARBA" id="ARBA00005885"/>
    </source>
</evidence>
<dbReference type="PANTHER" id="PTHR47067">
    <property type="entry name" value="TPX2 (TARGETING PROTEIN FOR XKLP2) PROTEIN FAMILY-RELATED"/>
    <property type="match status" value="1"/>
</dbReference>
<feature type="compositionally biased region" description="Low complexity" evidence="7">
    <location>
        <begin position="256"/>
        <end position="268"/>
    </location>
</feature>
<dbReference type="InterPro" id="IPR044216">
    <property type="entry name" value="WDL7"/>
</dbReference>
<keyword evidence="6" id="KW-0175">Coiled coil</keyword>
<reference evidence="9 10" key="3">
    <citation type="submission" date="2019-11" db="EMBL/GenBank/DDBJ databases">
        <title>A de novo genome assembly of a pear dwarfing rootstock.</title>
        <authorList>
            <person name="Wang F."/>
            <person name="Wang J."/>
            <person name="Li S."/>
            <person name="Zhang Y."/>
            <person name="Fang M."/>
            <person name="Ma L."/>
            <person name="Zhao Y."/>
            <person name="Jiang S."/>
        </authorList>
    </citation>
    <scope>NUCLEOTIDE SEQUENCE [LARGE SCALE GENOMIC DNA]</scope>
    <source>
        <strain evidence="9">S2</strain>
        <tissue evidence="9">Leaf</tissue>
    </source>
</reference>
<gene>
    <name evidence="9" type="ORF">D8674_018150</name>
</gene>
<reference evidence="9 10" key="1">
    <citation type="submission" date="2019-09" db="EMBL/GenBank/DDBJ databases">
        <authorList>
            <person name="Ou C."/>
        </authorList>
    </citation>
    <scope>NUCLEOTIDE SEQUENCE [LARGE SCALE GENOMIC DNA]</scope>
    <source>
        <strain evidence="9">S2</strain>
        <tissue evidence="9">Leaf</tissue>
    </source>
</reference>
<keyword evidence="10" id="KW-1185">Reference proteome</keyword>
<name>A0A5N5G4F1_9ROSA</name>
<comment type="subcellular location">
    <subcellularLocation>
        <location evidence="1">Cytoplasm</location>
        <location evidence="1">Cytoskeleton</location>
    </subcellularLocation>
</comment>
<feature type="region of interest" description="Disordered" evidence="7">
    <location>
        <begin position="198"/>
        <end position="300"/>
    </location>
</feature>
<evidence type="ECO:0000256" key="4">
    <source>
        <dbReference type="ARBA" id="ARBA00022701"/>
    </source>
</evidence>
<evidence type="ECO:0000313" key="10">
    <source>
        <dbReference type="Proteomes" id="UP000327157"/>
    </source>
</evidence>
<dbReference type="PANTHER" id="PTHR47067:SF7">
    <property type="entry name" value="TPX2 (TARGETING PROTEIN FOR XKLP2) PROTEIN FAMILY"/>
    <property type="match status" value="1"/>
</dbReference>
<feature type="region of interest" description="Disordered" evidence="7">
    <location>
        <begin position="102"/>
        <end position="121"/>
    </location>
</feature>
<comment type="similarity">
    <text evidence="2">Belongs to the TPX2 family.</text>
</comment>
<proteinExistence type="inferred from homology"/>
<sequence>MGESTCLMQPFSYAAGIPNDAHEGNPIHALGQSVSFGRFVSESLAWEKWSTFSHNRYVEEAERYARPGSVAQKKAFFEAHYKKVAAQRAAALLEQANANANAAAATSENAPEPKSESRDLKTRISTSEVFVNEQKEEKVEEEVYEPNREEESIGKYTNDYNANTEMERFESSKVHPVDHEDQVSGENSVEVELSSQCADKDKEVNGMELTGAPQIEKPLLKQSYRSNHEALTPVKTKKTRLFSSSKSSLAYHKAPKVPSSPAKPTAPSCSRKDDIITPLRKYPAAELEDKKKSTPKSLHKSVKFTPIRELSRLTSTVMRKIENSRVGASSSKTSKECLTPLKTPTTVSRNEVHKRSTTTPCSENRRAKTPLDPSASGTKTPVSKWRLLRTDCSKFLSACRNKARSPFSSAPIALRTEERAASRKKKLEEKFNANEERKVQVQRKLKEEEETEIGKYRQTLCFKARPLPDFYKERKSPRNEIHKVPVTPQSKNPGKKPTPSTVESSTSLPPSGASIKSLGSKNVLGRNNRTPGRNDRTPTCSLISRSFKTTRENTSPNIQLGQPKLENKFLLEQK</sequence>
<evidence type="ECO:0000256" key="1">
    <source>
        <dbReference type="ARBA" id="ARBA00004245"/>
    </source>
</evidence>
<dbReference type="GO" id="GO:0005874">
    <property type="term" value="C:microtubule"/>
    <property type="evidence" value="ECO:0007669"/>
    <property type="project" value="UniProtKB-KW"/>
</dbReference>
<comment type="caution">
    <text evidence="9">The sequence shown here is derived from an EMBL/GenBank/DDBJ whole genome shotgun (WGS) entry which is preliminary data.</text>
</comment>
<feature type="domain" description="TPX2 C-terminal" evidence="8">
    <location>
        <begin position="413"/>
        <end position="480"/>
    </location>
</feature>
<feature type="compositionally biased region" description="Polar residues" evidence="7">
    <location>
        <begin position="517"/>
        <end position="560"/>
    </location>
</feature>
<feature type="compositionally biased region" description="Polar residues" evidence="7">
    <location>
        <begin position="487"/>
        <end position="509"/>
    </location>
</feature>
<evidence type="ECO:0000313" key="9">
    <source>
        <dbReference type="EMBL" id="KAB2610118.1"/>
    </source>
</evidence>
<evidence type="ECO:0000256" key="6">
    <source>
        <dbReference type="SAM" id="Coils"/>
    </source>
</evidence>
<feature type="compositionally biased region" description="Basic and acidic residues" evidence="7">
    <location>
        <begin position="111"/>
        <end position="121"/>
    </location>
</feature>
<evidence type="ECO:0000259" key="8">
    <source>
        <dbReference type="Pfam" id="PF06886"/>
    </source>
</evidence>
<feature type="compositionally biased region" description="Basic and acidic residues" evidence="7">
    <location>
        <begin position="472"/>
        <end position="483"/>
    </location>
</feature>
<dbReference type="AlphaFoldDB" id="A0A5N5G4F1"/>
<evidence type="ECO:0000256" key="5">
    <source>
        <dbReference type="ARBA" id="ARBA00023212"/>
    </source>
</evidence>
<dbReference type="OrthoDB" id="621651at2759"/>
<feature type="region of interest" description="Disordered" evidence="7">
    <location>
        <begin position="472"/>
        <end position="574"/>
    </location>
</feature>
<reference evidence="10" key="2">
    <citation type="submission" date="2019-10" db="EMBL/GenBank/DDBJ databases">
        <title>A de novo genome assembly of a pear dwarfing rootstock.</title>
        <authorList>
            <person name="Wang F."/>
            <person name="Wang J."/>
            <person name="Li S."/>
            <person name="Zhang Y."/>
            <person name="Fang M."/>
            <person name="Ma L."/>
            <person name="Zhao Y."/>
            <person name="Jiang S."/>
        </authorList>
    </citation>
    <scope>NUCLEOTIDE SEQUENCE [LARGE SCALE GENOMIC DNA]</scope>
</reference>
<accession>A0A5N5G4F1</accession>
<dbReference type="InterPro" id="IPR027329">
    <property type="entry name" value="TPX2_C"/>
</dbReference>
<organism evidence="9 10">
    <name type="scientific">Pyrus ussuriensis x Pyrus communis</name>
    <dbReference type="NCBI Taxonomy" id="2448454"/>
    <lineage>
        <taxon>Eukaryota</taxon>
        <taxon>Viridiplantae</taxon>
        <taxon>Streptophyta</taxon>
        <taxon>Embryophyta</taxon>
        <taxon>Tracheophyta</taxon>
        <taxon>Spermatophyta</taxon>
        <taxon>Magnoliopsida</taxon>
        <taxon>eudicotyledons</taxon>
        <taxon>Gunneridae</taxon>
        <taxon>Pentapetalae</taxon>
        <taxon>rosids</taxon>
        <taxon>fabids</taxon>
        <taxon>Rosales</taxon>
        <taxon>Rosaceae</taxon>
        <taxon>Amygdaloideae</taxon>
        <taxon>Maleae</taxon>
        <taxon>Pyrus</taxon>
    </lineage>
</organism>
<keyword evidence="5" id="KW-0206">Cytoskeleton</keyword>
<dbReference type="Pfam" id="PF06886">
    <property type="entry name" value="TPX2"/>
    <property type="match status" value="1"/>
</dbReference>
<keyword evidence="4" id="KW-0493">Microtubule</keyword>
<keyword evidence="3" id="KW-0963">Cytoplasm</keyword>
<evidence type="ECO:0000256" key="3">
    <source>
        <dbReference type="ARBA" id="ARBA00022490"/>
    </source>
</evidence>
<feature type="coiled-coil region" evidence="6">
    <location>
        <begin position="417"/>
        <end position="452"/>
    </location>
</feature>
<feature type="region of interest" description="Disordered" evidence="7">
    <location>
        <begin position="345"/>
        <end position="380"/>
    </location>
</feature>
<feature type="compositionally biased region" description="Basic and acidic residues" evidence="7">
    <location>
        <begin position="565"/>
        <end position="574"/>
    </location>
</feature>
<dbReference type="Proteomes" id="UP000327157">
    <property type="component" value="Chromosome 17"/>
</dbReference>
<protein>
    <submittedName>
        <fullName evidence="9">Neurofilament heavy polypeptide</fullName>
    </submittedName>
</protein>
<dbReference type="EMBL" id="SMOL01000487">
    <property type="protein sequence ID" value="KAB2610118.1"/>
    <property type="molecule type" value="Genomic_DNA"/>
</dbReference>
<evidence type="ECO:0000256" key="7">
    <source>
        <dbReference type="SAM" id="MobiDB-lite"/>
    </source>
</evidence>